<proteinExistence type="predicted"/>
<keyword evidence="2" id="KW-1185">Reference proteome</keyword>
<evidence type="ECO:0000313" key="1">
    <source>
        <dbReference type="EMBL" id="EYC07573.1"/>
    </source>
</evidence>
<name>A0A016TZ20_9BILA</name>
<dbReference type="AlphaFoldDB" id="A0A016TZ20"/>
<accession>A0A016TZ20</accession>
<comment type="caution">
    <text evidence="1">The sequence shown here is derived from an EMBL/GenBank/DDBJ whole genome shotgun (WGS) entry which is preliminary data.</text>
</comment>
<dbReference type="EMBL" id="JARK01001405">
    <property type="protein sequence ID" value="EYC07573.1"/>
    <property type="molecule type" value="Genomic_DNA"/>
</dbReference>
<dbReference type="Proteomes" id="UP000024635">
    <property type="component" value="Unassembled WGS sequence"/>
</dbReference>
<reference evidence="2" key="1">
    <citation type="journal article" date="2015" name="Nat. Genet.">
        <title>The genome and transcriptome of the zoonotic hookworm Ancylostoma ceylanicum identify infection-specific gene families.</title>
        <authorList>
            <person name="Schwarz E.M."/>
            <person name="Hu Y."/>
            <person name="Antoshechkin I."/>
            <person name="Miller M.M."/>
            <person name="Sternberg P.W."/>
            <person name="Aroian R.V."/>
        </authorList>
    </citation>
    <scope>NUCLEOTIDE SEQUENCE</scope>
    <source>
        <strain evidence="2">HY135</strain>
    </source>
</reference>
<protein>
    <submittedName>
        <fullName evidence="1">Uncharacterized protein</fullName>
    </submittedName>
</protein>
<sequence length="66" mass="7596">MHRRPARLSSRAVDAGGKYFLERLYTSPRWIRSSADSHIIALRTPSFVDTYGRMDKAQEGLWKEVG</sequence>
<gene>
    <name evidence="1" type="primary">Acey_s0069.g293</name>
    <name evidence="1" type="ORF">Y032_0069g293</name>
</gene>
<evidence type="ECO:0000313" key="2">
    <source>
        <dbReference type="Proteomes" id="UP000024635"/>
    </source>
</evidence>
<organism evidence="1 2">
    <name type="scientific">Ancylostoma ceylanicum</name>
    <dbReference type="NCBI Taxonomy" id="53326"/>
    <lineage>
        <taxon>Eukaryota</taxon>
        <taxon>Metazoa</taxon>
        <taxon>Ecdysozoa</taxon>
        <taxon>Nematoda</taxon>
        <taxon>Chromadorea</taxon>
        <taxon>Rhabditida</taxon>
        <taxon>Rhabditina</taxon>
        <taxon>Rhabditomorpha</taxon>
        <taxon>Strongyloidea</taxon>
        <taxon>Ancylostomatidae</taxon>
        <taxon>Ancylostomatinae</taxon>
        <taxon>Ancylostoma</taxon>
    </lineage>
</organism>